<gene>
    <name evidence="2" type="ORF">A2406_03860</name>
</gene>
<evidence type="ECO:0000313" key="2">
    <source>
        <dbReference type="EMBL" id="OGY93677.1"/>
    </source>
</evidence>
<protein>
    <recommendedName>
        <fullName evidence="1">Segregation and condensation protein A</fullName>
    </recommendedName>
</protein>
<dbReference type="Gene3D" id="6.10.250.2410">
    <property type="match status" value="1"/>
</dbReference>
<dbReference type="PANTHER" id="PTHR33969:SF2">
    <property type="entry name" value="SEGREGATION AND CONDENSATION PROTEIN A"/>
    <property type="match status" value="1"/>
</dbReference>
<proteinExistence type="predicted"/>
<dbReference type="PANTHER" id="PTHR33969">
    <property type="entry name" value="SEGREGATION AND CONDENSATION PROTEIN A"/>
    <property type="match status" value="1"/>
</dbReference>
<evidence type="ECO:0000313" key="3">
    <source>
        <dbReference type="Proteomes" id="UP000177626"/>
    </source>
</evidence>
<dbReference type="Proteomes" id="UP000177626">
    <property type="component" value="Unassembled WGS sequence"/>
</dbReference>
<comment type="caution">
    <text evidence="2">The sequence shown here is derived from an EMBL/GenBank/DDBJ whole genome shotgun (WGS) entry which is preliminary data.</text>
</comment>
<sequence>MHQIQLEQFEGPLDLLLKLIEKNELQITEISLAKITDQYLSYIEEGENIASTEVADFLLIASKLIYLKSKYLLPDFSLADEEDSASLEKQLRIYRQYYEASKLVDKQFSDLSKVSYARLLPYKLPIEKGFAPPTSLDTLSMRDIFKNVLAKIESVVNLPKMVMTRAISISEKIRDLQNIIKTQAKISFNQMFRKQDKLETVVNFLAILELVKRQEIEVEQEGLFNDLSILRNQK</sequence>
<name>A0A1G2BZV8_9BACT</name>
<accession>A0A1G2BZV8</accession>
<evidence type="ECO:0000256" key="1">
    <source>
        <dbReference type="ARBA" id="ARBA00044777"/>
    </source>
</evidence>
<dbReference type="Pfam" id="PF02616">
    <property type="entry name" value="SMC_ScpA"/>
    <property type="match status" value="1"/>
</dbReference>
<dbReference type="InterPro" id="IPR023093">
    <property type="entry name" value="ScpA-like_C"/>
</dbReference>
<organism evidence="2 3">
    <name type="scientific">Candidatus Komeilibacteria bacterium RIFOXYC1_FULL_37_11</name>
    <dbReference type="NCBI Taxonomy" id="1798555"/>
    <lineage>
        <taxon>Bacteria</taxon>
        <taxon>Candidatus Komeiliibacteriota</taxon>
    </lineage>
</organism>
<dbReference type="Gene3D" id="1.10.10.580">
    <property type="entry name" value="Structural maintenance of chromosome 1. Chain E"/>
    <property type="match status" value="1"/>
</dbReference>
<dbReference type="AlphaFoldDB" id="A0A1G2BZV8"/>
<reference evidence="2 3" key="1">
    <citation type="journal article" date="2016" name="Nat. Commun.">
        <title>Thousands of microbial genomes shed light on interconnected biogeochemical processes in an aquifer system.</title>
        <authorList>
            <person name="Anantharaman K."/>
            <person name="Brown C.T."/>
            <person name="Hug L.A."/>
            <person name="Sharon I."/>
            <person name="Castelle C.J."/>
            <person name="Probst A.J."/>
            <person name="Thomas B.C."/>
            <person name="Singh A."/>
            <person name="Wilkins M.J."/>
            <person name="Karaoz U."/>
            <person name="Brodie E.L."/>
            <person name="Williams K.H."/>
            <person name="Hubbard S.S."/>
            <person name="Banfield J.F."/>
        </authorList>
    </citation>
    <scope>NUCLEOTIDE SEQUENCE [LARGE SCALE GENOMIC DNA]</scope>
</reference>
<dbReference type="EMBL" id="MHKQ01000018">
    <property type="protein sequence ID" value="OGY93677.1"/>
    <property type="molecule type" value="Genomic_DNA"/>
</dbReference>
<dbReference type="InterPro" id="IPR003768">
    <property type="entry name" value="ScpA"/>
</dbReference>